<comment type="caution">
    <text evidence="1">The sequence shown here is derived from an EMBL/GenBank/DDBJ whole genome shotgun (WGS) entry which is preliminary data.</text>
</comment>
<dbReference type="OrthoDB" id="1850076at2"/>
<dbReference type="Proteomes" id="UP000260649">
    <property type="component" value="Unassembled WGS sequence"/>
</dbReference>
<evidence type="ECO:0000313" key="1">
    <source>
        <dbReference type="EMBL" id="RFT06937.1"/>
    </source>
</evidence>
<keyword evidence="2" id="KW-1185">Reference proteome</keyword>
<evidence type="ECO:0008006" key="3">
    <source>
        <dbReference type="Google" id="ProtNLM"/>
    </source>
</evidence>
<sequence length="166" mass="17932">MTTLATIRQAMTAFLAEAGIEALSAWPKEVWKGRKTPVAVVQVKEVEAGASGFQNYLGQTYDPAARQWTERYGRRITVKFGVTLYSPEAAGESGCQALLEQVAQALMERGPAGFAVEKWSAGETAFDQASGMFWGKLQAVCRGMLVAGMEESGELEGFTVRGEVTL</sequence>
<dbReference type="AlphaFoldDB" id="A0A3E2B4K9"/>
<gene>
    <name evidence="1" type="ORF">DV520_04360</name>
</gene>
<protein>
    <recommendedName>
        <fullName evidence="3">SON protein</fullName>
    </recommendedName>
</protein>
<dbReference type="RefSeq" id="WP_117141907.1">
    <property type="nucleotide sequence ID" value="NZ_CAKXKJ010000004.1"/>
</dbReference>
<name>A0A3E2B4K9_9FIRM</name>
<reference evidence="1 2" key="1">
    <citation type="submission" date="2018-07" db="EMBL/GenBank/DDBJ databases">
        <title>GABA Modulating Bacteria of the Human Gut Microbiota.</title>
        <authorList>
            <person name="Strandwitz P."/>
            <person name="Kim K.H."/>
            <person name="Terekhova D."/>
            <person name="Liu J.K."/>
            <person name="Sharma A."/>
            <person name="Levering J."/>
            <person name="Mcdonald D."/>
            <person name="Dietrich D."/>
            <person name="Ramadhar T.R."/>
            <person name="Lekbua A."/>
            <person name="Mroue N."/>
            <person name="Liston C."/>
            <person name="Stewart E.J."/>
            <person name="Dubin M.J."/>
            <person name="Zengler K."/>
            <person name="Knight R."/>
            <person name="Gilbert J.A."/>
            <person name="Clardy J."/>
            <person name="Lewis K."/>
        </authorList>
    </citation>
    <scope>NUCLEOTIDE SEQUENCE [LARGE SCALE GENOMIC DNA]</scope>
    <source>
        <strain evidence="1 2">KLE1738</strain>
    </source>
</reference>
<dbReference type="GeneID" id="97994971"/>
<dbReference type="EMBL" id="QQRQ01000005">
    <property type="protein sequence ID" value="RFT06937.1"/>
    <property type="molecule type" value="Genomic_DNA"/>
</dbReference>
<evidence type="ECO:0000313" key="2">
    <source>
        <dbReference type="Proteomes" id="UP000260649"/>
    </source>
</evidence>
<accession>A0A3E2B4K9</accession>
<proteinExistence type="predicted"/>
<organism evidence="1 2">
    <name type="scientific">Evtepia gabavorous</name>
    <dbReference type="NCBI Taxonomy" id="2211183"/>
    <lineage>
        <taxon>Bacteria</taxon>
        <taxon>Bacillati</taxon>
        <taxon>Bacillota</taxon>
        <taxon>Clostridia</taxon>
        <taxon>Eubacteriales</taxon>
        <taxon>Evtepia</taxon>
    </lineage>
</organism>